<evidence type="ECO:0000313" key="1">
    <source>
        <dbReference type="EMBL" id="KZV93895.1"/>
    </source>
</evidence>
<keyword evidence="2" id="KW-1185">Reference proteome</keyword>
<dbReference type="Proteomes" id="UP000077266">
    <property type="component" value="Unassembled WGS sequence"/>
</dbReference>
<name>A0A165IUM9_EXIGL</name>
<protein>
    <submittedName>
        <fullName evidence="1">Uncharacterized protein</fullName>
    </submittedName>
</protein>
<accession>A0A165IUM9</accession>
<gene>
    <name evidence="1" type="ORF">EXIGLDRAFT_691190</name>
</gene>
<proteinExistence type="predicted"/>
<dbReference type="EMBL" id="KV425982">
    <property type="protein sequence ID" value="KZV93895.1"/>
    <property type="molecule type" value="Genomic_DNA"/>
</dbReference>
<reference evidence="1 2" key="1">
    <citation type="journal article" date="2016" name="Mol. Biol. Evol.">
        <title>Comparative Genomics of Early-Diverging Mushroom-Forming Fungi Provides Insights into the Origins of Lignocellulose Decay Capabilities.</title>
        <authorList>
            <person name="Nagy L.G."/>
            <person name="Riley R."/>
            <person name="Tritt A."/>
            <person name="Adam C."/>
            <person name="Daum C."/>
            <person name="Floudas D."/>
            <person name="Sun H."/>
            <person name="Yadav J.S."/>
            <person name="Pangilinan J."/>
            <person name="Larsson K.H."/>
            <person name="Matsuura K."/>
            <person name="Barry K."/>
            <person name="Labutti K."/>
            <person name="Kuo R."/>
            <person name="Ohm R.A."/>
            <person name="Bhattacharya S.S."/>
            <person name="Shirouzu T."/>
            <person name="Yoshinaga Y."/>
            <person name="Martin F.M."/>
            <person name="Grigoriev I.V."/>
            <person name="Hibbett D.S."/>
        </authorList>
    </citation>
    <scope>NUCLEOTIDE SEQUENCE [LARGE SCALE GENOMIC DNA]</scope>
    <source>
        <strain evidence="1 2">HHB12029</strain>
    </source>
</reference>
<dbReference type="InParanoid" id="A0A165IUM9"/>
<dbReference type="AlphaFoldDB" id="A0A165IUM9"/>
<sequence length="171" mass="18132">MFEKPAIWYKPGRAPGPKAVANSFRREESVNGNAGAGSGAGSQEARSTKLAMLFNKPTLSNCAAVEDSCLTISRLTCNNVPSFHPLPEDTCPLFTCPTAVHLTDTTTADRGGDDYYFGEYCCRDLKGHQSALVVLEPPANGTATTKDVAAASMTTNNAIRTGKDDNLNDAV</sequence>
<organism evidence="1 2">
    <name type="scientific">Exidia glandulosa HHB12029</name>
    <dbReference type="NCBI Taxonomy" id="1314781"/>
    <lineage>
        <taxon>Eukaryota</taxon>
        <taxon>Fungi</taxon>
        <taxon>Dikarya</taxon>
        <taxon>Basidiomycota</taxon>
        <taxon>Agaricomycotina</taxon>
        <taxon>Agaricomycetes</taxon>
        <taxon>Auriculariales</taxon>
        <taxon>Exidiaceae</taxon>
        <taxon>Exidia</taxon>
    </lineage>
</organism>
<evidence type="ECO:0000313" key="2">
    <source>
        <dbReference type="Proteomes" id="UP000077266"/>
    </source>
</evidence>